<feature type="region of interest" description="Disordered" evidence="2">
    <location>
        <begin position="277"/>
        <end position="296"/>
    </location>
</feature>
<keyword evidence="1" id="KW-0479">Metal-binding</keyword>
<accession>A0A9D4VEJ5</accession>
<organism evidence="4 5">
    <name type="scientific">Adiantum capillus-veneris</name>
    <name type="common">Maidenhair fern</name>
    <dbReference type="NCBI Taxonomy" id="13818"/>
    <lineage>
        <taxon>Eukaryota</taxon>
        <taxon>Viridiplantae</taxon>
        <taxon>Streptophyta</taxon>
        <taxon>Embryophyta</taxon>
        <taxon>Tracheophyta</taxon>
        <taxon>Polypodiopsida</taxon>
        <taxon>Polypodiidae</taxon>
        <taxon>Polypodiales</taxon>
        <taxon>Pteridineae</taxon>
        <taxon>Pteridaceae</taxon>
        <taxon>Vittarioideae</taxon>
        <taxon>Adiantum</taxon>
    </lineage>
</organism>
<dbReference type="OrthoDB" id="1930934at2759"/>
<evidence type="ECO:0000313" key="5">
    <source>
        <dbReference type="Proteomes" id="UP000886520"/>
    </source>
</evidence>
<feature type="domain" description="C2H2-type" evidence="3">
    <location>
        <begin position="387"/>
        <end position="409"/>
    </location>
</feature>
<dbReference type="PANTHER" id="PTHR47068">
    <property type="entry name" value="OS02G0659100 PROTEIN"/>
    <property type="match status" value="1"/>
</dbReference>
<feature type="region of interest" description="Disordered" evidence="2">
    <location>
        <begin position="457"/>
        <end position="483"/>
    </location>
</feature>
<dbReference type="SMART" id="SM00355">
    <property type="entry name" value="ZnF_C2H2"/>
    <property type="match status" value="4"/>
</dbReference>
<keyword evidence="5" id="KW-1185">Reference proteome</keyword>
<feature type="region of interest" description="Disordered" evidence="2">
    <location>
        <begin position="358"/>
        <end position="385"/>
    </location>
</feature>
<feature type="region of interest" description="Disordered" evidence="2">
    <location>
        <begin position="253"/>
        <end position="272"/>
    </location>
</feature>
<dbReference type="EMBL" id="JABFUD020000001">
    <property type="protein sequence ID" value="KAI5084827.1"/>
    <property type="molecule type" value="Genomic_DNA"/>
</dbReference>
<protein>
    <recommendedName>
        <fullName evidence="3">C2H2-type domain-containing protein</fullName>
    </recommendedName>
</protein>
<feature type="compositionally biased region" description="Basic and acidic residues" evidence="2">
    <location>
        <begin position="861"/>
        <end position="870"/>
    </location>
</feature>
<feature type="region of interest" description="Disordered" evidence="2">
    <location>
        <begin position="846"/>
        <end position="902"/>
    </location>
</feature>
<dbReference type="InterPro" id="IPR013087">
    <property type="entry name" value="Znf_C2H2_type"/>
</dbReference>
<dbReference type="PROSITE" id="PS50157">
    <property type="entry name" value="ZINC_FINGER_C2H2_2"/>
    <property type="match status" value="4"/>
</dbReference>
<name>A0A9D4VEJ5_ADICA</name>
<dbReference type="InterPro" id="IPR036236">
    <property type="entry name" value="Znf_C2H2_sf"/>
</dbReference>
<dbReference type="SUPFAM" id="SSF57667">
    <property type="entry name" value="beta-beta-alpha zinc fingers"/>
    <property type="match status" value="2"/>
</dbReference>
<gene>
    <name evidence="4" type="ORF">GOP47_0000996</name>
</gene>
<dbReference type="PANTHER" id="PTHR47068:SF1">
    <property type="entry name" value="OS02G0659100 PROTEIN"/>
    <property type="match status" value="1"/>
</dbReference>
<feature type="compositionally biased region" description="Polar residues" evidence="2">
    <location>
        <begin position="891"/>
        <end position="902"/>
    </location>
</feature>
<dbReference type="GO" id="GO:0008270">
    <property type="term" value="F:zinc ion binding"/>
    <property type="evidence" value="ECO:0007669"/>
    <property type="project" value="UniProtKB-KW"/>
</dbReference>
<feature type="compositionally biased region" description="Low complexity" evidence="2">
    <location>
        <begin position="371"/>
        <end position="383"/>
    </location>
</feature>
<feature type="domain" description="C2H2-type" evidence="3">
    <location>
        <begin position="708"/>
        <end position="735"/>
    </location>
</feature>
<dbReference type="PROSITE" id="PS00028">
    <property type="entry name" value="ZINC_FINGER_C2H2_1"/>
    <property type="match status" value="4"/>
</dbReference>
<evidence type="ECO:0000313" key="4">
    <source>
        <dbReference type="EMBL" id="KAI5084827.1"/>
    </source>
</evidence>
<sequence>MSSPTVDLDVLDHPLQLLRYPDLYKTDYNLNHAHRSPSPSHAVNSKHKLLANRLLPRGDELQLQQMKLPMKLPQRRKFITLAEANSASYGLSYKSSAENSTSFFDKRSSGLLDLAVAEGKEVASVQEELPAMEESNEEEFQDAMEMMKTKKKLLIQLGEHPEATVDSQWKSQQSNIESSLRESSNPAKTCRICGKDFPSGRALGGHMRVHGAADCVGEQGRRSPYCDLTNALGSANHASRGGVHVDKIKAGSLTSSSSIPQMDSQEGPNYQSSKLADEHLQEHEEEEQGEEAERVSRTVNLSSFDCSRSLLSKAGDHELLGYGDASSYELLTGKRKSSSALYELRRNPKPNQRFFRDQEAGTSDAIWPTNSSISTQRSRSPSPESAHSCSECGKVFLSWKALFGHMRCHPERDWRGIQPPERSLELDSAVKTSVPKASCLGISSLAENIPNCAGSTFAHLPNKEEPSAKPAHTPQDRPSNSKLLTNSEASHATKDCSLCPSTGGFADIELKPKLKVNMEETDATEHALKKSGQKKGMKRVADLLPQSSKDSKDDWCPSWLMRNKRSKRSRAFHLQSENESFTSETISSELRVPNHHASQLESQDDFIVANSLMMLSNAGGLNMQHLEGSAYREIDQAKKLHAKKGFKNGYGGTDIQGHVETNYGRERGDHGSNVHEPERKAAPTFSEDEHVAQYHGNIESSHNAGVKYQCSTCKKCFNSHQALGGHRASHRKMKGCFAQTKNSVKVLQVESINEEYIEEEDDLSTEQKRVWQAGAEGRGGHPAWQIAEDRGTTCQLDGAASSKTKSAGHECSICHRVFASGQALGGHKRCHWNGDRLITDTASVASSNRQVSLDGSSLKDNPSRPAKEDAIDLNFPAPLDEDEDGEATFDMSPSQGTLQGQDEISAPTILSKRVDSTNKIGNSGATSIKWDNCVSDEWKFEDVMGGQKGTSNFLVNETDMDARRRFDQRSPIWTQTAVGAALPQVVCMLQTLR</sequence>
<feature type="domain" description="C2H2-type" evidence="3">
    <location>
        <begin position="809"/>
        <end position="831"/>
    </location>
</feature>
<keyword evidence="1" id="KW-0862">Zinc</keyword>
<evidence type="ECO:0000259" key="3">
    <source>
        <dbReference type="PROSITE" id="PS50157"/>
    </source>
</evidence>
<dbReference type="AlphaFoldDB" id="A0A9D4VEJ5"/>
<feature type="compositionally biased region" description="Polar residues" evidence="2">
    <location>
        <begin position="846"/>
        <end position="860"/>
    </location>
</feature>
<evidence type="ECO:0000256" key="1">
    <source>
        <dbReference type="PROSITE-ProRule" id="PRU00042"/>
    </source>
</evidence>
<comment type="caution">
    <text evidence="4">The sequence shown here is derived from an EMBL/GenBank/DDBJ whole genome shotgun (WGS) entry which is preliminary data.</text>
</comment>
<proteinExistence type="predicted"/>
<keyword evidence="1" id="KW-0863">Zinc-finger</keyword>
<dbReference type="Pfam" id="PF13912">
    <property type="entry name" value="zf-C2H2_6"/>
    <property type="match status" value="4"/>
</dbReference>
<feature type="domain" description="C2H2-type" evidence="3">
    <location>
        <begin position="188"/>
        <end position="210"/>
    </location>
</feature>
<dbReference type="Proteomes" id="UP000886520">
    <property type="component" value="Chromosome 1"/>
</dbReference>
<evidence type="ECO:0000256" key="2">
    <source>
        <dbReference type="SAM" id="MobiDB-lite"/>
    </source>
</evidence>
<reference evidence="4" key="1">
    <citation type="submission" date="2021-01" db="EMBL/GenBank/DDBJ databases">
        <title>Adiantum capillus-veneris genome.</title>
        <authorList>
            <person name="Fang Y."/>
            <person name="Liao Q."/>
        </authorList>
    </citation>
    <scope>NUCLEOTIDE SEQUENCE</scope>
    <source>
        <strain evidence="4">H3</strain>
        <tissue evidence="4">Leaf</tissue>
    </source>
</reference>